<evidence type="ECO:0000256" key="1">
    <source>
        <dbReference type="SAM" id="MobiDB-lite"/>
    </source>
</evidence>
<keyword evidence="4" id="KW-1185">Reference proteome</keyword>
<feature type="domain" description="C2H2-type" evidence="2">
    <location>
        <begin position="324"/>
        <end position="344"/>
    </location>
</feature>
<reference evidence="3" key="2">
    <citation type="submission" date="2022-06" db="UniProtKB">
        <authorList>
            <consortium name="EnsemblMetazoa"/>
        </authorList>
    </citation>
    <scope>IDENTIFICATION</scope>
    <source>
        <strain evidence="3">p50T (Dazao)</strain>
    </source>
</reference>
<evidence type="ECO:0000313" key="4">
    <source>
        <dbReference type="Proteomes" id="UP000005204"/>
    </source>
</evidence>
<feature type="domain" description="C2H2-type" evidence="2">
    <location>
        <begin position="472"/>
        <end position="493"/>
    </location>
</feature>
<evidence type="ECO:0000313" key="3">
    <source>
        <dbReference type="EnsemblMetazoa" id="XP_004933308.1"/>
    </source>
</evidence>
<dbReference type="AlphaFoldDB" id="A0A8R2ARN7"/>
<dbReference type="RefSeq" id="XP_004933308.1">
    <property type="nucleotide sequence ID" value="XM_004933251.5"/>
</dbReference>
<dbReference type="InterPro" id="IPR013087">
    <property type="entry name" value="Znf_C2H2_type"/>
</dbReference>
<feature type="region of interest" description="Disordered" evidence="1">
    <location>
        <begin position="568"/>
        <end position="593"/>
    </location>
</feature>
<accession>A0A8R2ARN7</accession>
<dbReference type="OrthoDB" id="6075923at2759"/>
<reference evidence="4" key="1">
    <citation type="journal article" date="2008" name="Insect Biochem. Mol. Biol.">
        <title>The genome of a lepidopteran model insect, the silkworm Bombyx mori.</title>
        <authorList>
            <consortium name="International Silkworm Genome Consortium"/>
        </authorList>
    </citation>
    <scope>NUCLEOTIDE SEQUENCE [LARGE SCALE GENOMIC DNA]</scope>
    <source>
        <strain evidence="4">p50T</strain>
    </source>
</reference>
<organism evidence="3 4">
    <name type="scientific">Bombyx mori</name>
    <name type="common">Silk moth</name>
    <dbReference type="NCBI Taxonomy" id="7091"/>
    <lineage>
        <taxon>Eukaryota</taxon>
        <taxon>Metazoa</taxon>
        <taxon>Ecdysozoa</taxon>
        <taxon>Arthropoda</taxon>
        <taxon>Hexapoda</taxon>
        <taxon>Insecta</taxon>
        <taxon>Pterygota</taxon>
        <taxon>Neoptera</taxon>
        <taxon>Endopterygota</taxon>
        <taxon>Lepidoptera</taxon>
        <taxon>Glossata</taxon>
        <taxon>Ditrysia</taxon>
        <taxon>Bombycoidea</taxon>
        <taxon>Bombycidae</taxon>
        <taxon>Bombycinae</taxon>
        <taxon>Bombyx</taxon>
    </lineage>
</organism>
<dbReference type="Proteomes" id="UP000005204">
    <property type="component" value="Unassembled WGS sequence"/>
</dbReference>
<name>A0A8R2ARN7_BOMMO</name>
<protein>
    <recommendedName>
        <fullName evidence="2">C2H2-type domain-containing protein</fullName>
    </recommendedName>
</protein>
<proteinExistence type="predicted"/>
<dbReference type="SMART" id="SM00355">
    <property type="entry name" value="ZnF_C2H2"/>
    <property type="match status" value="3"/>
</dbReference>
<sequence>MILYQNFEIIVSLLFYFVVKIVCSLKGYKVKSMHYKRKAALTSIPEDQENEDDNLHKKWVPKKKHEVLKAKYKCLKKLFQIYDASVIGILPEATQEEETIRKKRSFRTKTDACAGTAETTNGDELIEADKESVATAVMRDLKMTQCSLVNFDSKSTIPKIDKCTTRSVDNIVLDKEYVPHTEEPLRAVPYLIQEPRKPTRFQCFVQRLFGIRSDKLYANYVTPSGHIYAASDNNISHNYYEKRRRKGFQFRRLRRPKKIQSDGALRSARDPIILNFVQSVQRSCLMDTTARQCPIVGCKMMFYGIINYNDHLNLCHFADRKFVCHYCHEGFERERDKCVHENEHIGITKLGASKDCPTPESLKIASNTQTDPSLTQCDFPDEKLKKLVSFFDKIIDPEKVLTDIGKGRCSECNLDSNRSKTVTLDTTADCSDASDKKTVSCVNLPRRGAGRWSSLSSSEATSKSPFGAGAACQICGENFDCRRQLSLHVDLEHRVHDKFSKFHSCAGIINYRPRVNRIDVVSEDGKINVQTVSKRQSYVTSADTSLTAVSEASEDSVSCAPSASLDTRVLGQKNSPRKGPNYKWTPENQIVRS</sequence>
<dbReference type="PROSITE" id="PS00028">
    <property type="entry name" value="ZINC_FINGER_C2H2_1"/>
    <property type="match status" value="2"/>
</dbReference>
<dbReference type="GeneID" id="101738418"/>
<dbReference type="KEGG" id="bmor:101738418"/>
<evidence type="ECO:0000259" key="2">
    <source>
        <dbReference type="PROSITE" id="PS00028"/>
    </source>
</evidence>
<dbReference type="EnsemblMetazoa" id="XM_004933251.4">
    <property type="protein sequence ID" value="XP_004933308.1"/>
    <property type="gene ID" value="LOC101738418"/>
</dbReference>